<reference evidence="2" key="2">
    <citation type="submission" date="2024-10" db="UniProtKB">
        <authorList>
            <consortium name="EnsemblProtists"/>
        </authorList>
    </citation>
    <scope>IDENTIFICATION</scope>
</reference>
<evidence type="ECO:0000313" key="3">
    <source>
        <dbReference type="Proteomes" id="UP000013827"/>
    </source>
</evidence>
<name>A0A0D3J7F7_EMIH1</name>
<dbReference type="EnsemblProtists" id="EOD19442">
    <property type="protein sequence ID" value="EOD19442"/>
    <property type="gene ID" value="EMIHUDRAFT_436035"/>
</dbReference>
<dbReference type="Proteomes" id="UP000013827">
    <property type="component" value="Unassembled WGS sequence"/>
</dbReference>
<reference evidence="3" key="1">
    <citation type="journal article" date="2013" name="Nature">
        <title>Pan genome of the phytoplankton Emiliania underpins its global distribution.</title>
        <authorList>
            <person name="Read B.A."/>
            <person name="Kegel J."/>
            <person name="Klute M.J."/>
            <person name="Kuo A."/>
            <person name="Lefebvre S.C."/>
            <person name="Maumus F."/>
            <person name="Mayer C."/>
            <person name="Miller J."/>
            <person name="Monier A."/>
            <person name="Salamov A."/>
            <person name="Young J."/>
            <person name="Aguilar M."/>
            <person name="Claverie J.M."/>
            <person name="Frickenhaus S."/>
            <person name="Gonzalez K."/>
            <person name="Herman E.K."/>
            <person name="Lin Y.C."/>
            <person name="Napier J."/>
            <person name="Ogata H."/>
            <person name="Sarno A.F."/>
            <person name="Shmutz J."/>
            <person name="Schroeder D."/>
            <person name="de Vargas C."/>
            <person name="Verret F."/>
            <person name="von Dassow P."/>
            <person name="Valentin K."/>
            <person name="Van de Peer Y."/>
            <person name="Wheeler G."/>
            <person name="Dacks J.B."/>
            <person name="Delwiche C.F."/>
            <person name="Dyhrman S.T."/>
            <person name="Glockner G."/>
            <person name="John U."/>
            <person name="Richards T."/>
            <person name="Worden A.Z."/>
            <person name="Zhang X."/>
            <person name="Grigoriev I.V."/>
            <person name="Allen A.E."/>
            <person name="Bidle K."/>
            <person name="Borodovsky M."/>
            <person name="Bowler C."/>
            <person name="Brownlee C."/>
            <person name="Cock J.M."/>
            <person name="Elias M."/>
            <person name="Gladyshev V.N."/>
            <person name="Groth M."/>
            <person name="Guda C."/>
            <person name="Hadaegh A."/>
            <person name="Iglesias-Rodriguez M.D."/>
            <person name="Jenkins J."/>
            <person name="Jones B.M."/>
            <person name="Lawson T."/>
            <person name="Leese F."/>
            <person name="Lindquist E."/>
            <person name="Lobanov A."/>
            <person name="Lomsadze A."/>
            <person name="Malik S.B."/>
            <person name="Marsh M.E."/>
            <person name="Mackinder L."/>
            <person name="Mock T."/>
            <person name="Mueller-Roeber B."/>
            <person name="Pagarete A."/>
            <person name="Parker M."/>
            <person name="Probert I."/>
            <person name="Quesneville H."/>
            <person name="Raines C."/>
            <person name="Rensing S.A."/>
            <person name="Riano-Pachon D.M."/>
            <person name="Richier S."/>
            <person name="Rokitta S."/>
            <person name="Shiraiwa Y."/>
            <person name="Soanes D.M."/>
            <person name="van der Giezen M."/>
            <person name="Wahlund T.M."/>
            <person name="Williams B."/>
            <person name="Wilson W."/>
            <person name="Wolfe G."/>
            <person name="Wurch L.L."/>
        </authorList>
    </citation>
    <scope>NUCLEOTIDE SEQUENCE</scope>
</reference>
<dbReference type="SFLD" id="SFLDS00003">
    <property type="entry name" value="Haloacid_Dehalogenase"/>
    <property type="match status" value="1"/>
</dbReference>
<dbReference type="InterPro" id="IPR036412">
    <property type="entry name" value="HAD-like_sf"/>
</dbReference>
<dbReference type="SFLD" id="SFLDG01132">
    <property type="entry name" value="C1.5.3:_5'-Nucleotidase_Like"/>
    <property type="match status" value="1"/>
</dbReference>
<feature type="region of interest" description="Disordered" evidence="1">
    <location>
        <begin position="204"/>
        <end position="227"/>
    </location>
</feature>
<dbReference type="OMA" id="IWEEEDT"/>
<dbReference type="NCBIfam" id="TIGR01509">
    <property type="entry name" value="HAD-SF-IA-v3"/>
    <property type="match status" value="1"/>
</dbReference>
<keyword evidence="3" id="KW-1185">Reference proteome</keyword>
<dbReference type="InterPro" id="IPR010237">
    <property type="entry name" value="Pyr-5-nucltdase"/>
</dbReference>
<dbReference type="SUPFAM" id="SSF56784">
    <property type="entry name" value="HAD-like"/>
    <property type="match status" value="1"/>
</dbReference>
<dbReference type="AlphaFoldDB" id="A0A0D3J7F7"/>
<sequence>MATAPTTLVFDIDDTLYDVACGFTTHRNSDAVYDFMVKDLGFESSAAAKALRDEYFARYHSTVKALTVAEAEGKLPEGACFDAAALSEWWATRLDFERYLKPDEALNESLRRSPLTLVAFTNGPRRYAARVLEALGLRDLFPDERLFAVEDVMPACKPEPAAFAAVLERVGATAEEAIMVEDSMKNIRAAKAIGMRTVLVRGRQGGDDASKAAAEATKPGDAPQEDDPAIDVVIDAANELEAALPCLWQTPAVWKPPAR</sequence>
<dbReference type="Gene3D" id="3.40.50.1000">
    <property type="entry name" value="HAD superfamily/HAD-like"/>
    <property type="match status" value="1"/>
</dbReference>
<dbReference type="KEGG" id="ehx:EMIHUDRAFT_436035"/>
<dbReference type="SFLD" id="SFLDG01129">
    <property type="entry name" value="C1.5:_HAD__Beta-PGM__Phosphata"/>
    <property type="match status" value="1"/>
</dbReference>
<dbReference type="PaxDb" id="2903-EOD19442"/>
<dbReference type="PANTHER" id="PTHR12725">
    <property type="entry name" value="HALOACID DEHALOGENASE-LIKE HYDROLASE"/>
    <property type="match status" value="1"/>
</dbReference>
<dbReference type="RefSeq" id="XP_005771871.1">
    <property type="nucleotide sequence ID" value="XM_005771814.1"/>
</dbReference>
<dbReference type="PRINTS" id="PR00413">
    <property type="entry name" value="HADHALOGNASE"/>
</dbReference>
<dbReference type="eggNOG" id="KOG3109">
    <property type="taxonomic scope" value="Eukaryota"/>
</dbReference>
<dbReference type="InterPro" id="IPR023214">
    <property type="entry name" value="HAD_sf"/>
</dbReference>
<proteinExistence type="predicted"/>
<dbReference type="HOGENOM" id="CLU_1075332_0_0_1"/>
<evidence type="ECO:0000313" key="2">
    <source>
        <dbReference type="EnsemblProtists" id="EOD19442"/>
    </source>
</evidence>
<dbReference type="Pfam" id="PF00702">
    <property type="entry name" value="Hydrolase"/>
    <property type="match status" value="1"/>
</dbReference>
<evidence type="ECO:0000256" key="1">
    <source>
        <dbReference type="SAM" id="MobiDB-lite"/>
    </source>
</evidence>
<dbReference type="InterPro" id="IPR006439">
    <property type="entry name" value="HAD-SF_hydro_IA"/>
</dbReference>
<accession>A0A0D3J7F7</accession>
<dbReference type="GeneID" id="17265144"/>
<protein>
    <recommendedName>
        <fullName evidence="4">Pyrimidine 5-nucleotidase</fullName>
    </recommendedName>
</protein>
<dbReference type="PANTHER" id="PTHR12725:SF117">
    <property type="entry name" value="HALOACID DEHALOGENASE-LIKE HYDROLASE"/>
    <property type="match status" value="1"/>
</dbReference>
<organism evidence="2 3">
    <name type="scientific">Emiliania huxleyi (strain CCMP1516)</name>
    <dbReference type="NCBI Taxonomy" id="280463"/>
    <lineage>
        <taxon>Eukaryota</taxon>
        <taxon>Haptista</taxon>
        <taxon>Haptophyta</taxon>
        <taxon>Prymnesiophyceae</taxon>
        <taxon>Isochrysidales</taxon>
        <taxon>Noelaerhabdaceae</taxon>
        <taxon>Emiliania</taxon>
    </lineage>
</organism>
<evidence type="ECO:0008006" key="4">
    <source>
        <dbReference type="Google" id="ProtNLM"/>
    </source>
</evidence>